<sequence>MCSIMAYWCSNSQVIGLEVTVNLGYDLYKVGVQRVSSIISGKSIDQYKTSKLREDKHREATLESSRQFPAAKLEMAKIAASRLKDACLRKLVKATRG</sequence>
<accession>A0A8S9RZJ7</accession>
<organism evidence="1 2">
    <name type="scientific">Brassica cretica</name>
    <name type="common">Mustard</name>
    <dbReference type="NCBI Taxonomy" id="69181"/>
    <lineage>
        <taxon>Eukaryota</taxon>
        <taxon>Viridiplantae</taxon>
        <taxon>Streptophyta</taxon>
        <taxon>Embryophyta</taxon>
        <taxon>Tracheophyta</taxon>
        <taxon>Spermatophyta</taxon>
        <taxon>Magnoliopsida</taxon>
        <taxon>eudicotyledons</taxon>
        <taxon>Gunneridae</taxon>
        <taxon>Pentapetalae</taxon>
        <taxon>rosids</taxon>
        <taxon>malvids</taxon>
        <taxon>Brassicales</taxon>
        <taxon>Brassicaceae</taxon>
        <taxon>Brassiceae</taxon>
        <taxon>Brassica</taxon>
    </lineage>
</organism>
<proteinExistence type="predicted"/>
<protein>
    <submittedName>
        <fullName evidence="1">Uncharacterized protein</fullName>
    </submittedName>
</protein>
<dbReference type="EMBL" id="QGKX02000088">
    <property type="protein sequence ID" value="KAF3586247.1"/>
    <property type="molecule type" value="Genomic_DNA"/>
</dbReference>
<reference evidence="1" key="1">
    <citation type="submission" date="2019-12" db="EMBL/GenBank/DDBJ databases">
        <title>Genome sequencing and annotation of Brassica cretica.</title>
        <authorList>
            <person name="Studholme D.J."/>
            <person name="Sarris P."/>
        </authorList>
    </citation>
    <scope>NUCLEOTIDE SEQUENCE</scope>
    <source>
        <strain evidence="1">PFS-109/04</strain>
        <tissue evidence="1">Leaf</tissue>
    </source>
</reference>
<comment type="caution">
    <text evidence="1">The sequence shown here is derived from an EMBL/GenBank/DDBJ whole genome shotgun (WGS) entry which is preliminary data.</text>
</comment>
<evidence type="ECO:0000313" key="2">
    <source>
        <dbReference type="Proteomes" id="UP000712600"/>
    </source>
</evidence>
<evidence type="ECO:0000313" key="1">
    <source>
        <dbReference type="EMBL" id="KAF3586247.1"/>
    </source>
</evidence>
<name>A0A8S9RZJ7_BRACR</name>
<dbReference type="Proteomes" id="UP000712600">
    <property type="component" value="Unassembled WGS sequence"/>
</dbReference>
<gene>
    <name evidence="1" type="ORF">F2Q69_00028752</name>
</gene>
<dbReference type="AlphaFoldDB" id="A0A8S9RZJ7"/>